<dbReference type="AlphaFoldDB" id="A0A1H3HPW7"/>
<evidence type="ECO:0000313" key="1">
    <source>
        <dbReference type="EMBL" id="SDY16719.1"/>
    </source>
</evidence>
<organism evidence="1 2">
    <name type="scientific">Saccharopolyspora shandongensis</name>
    <dbReference type="NCBI Taxonomy" id="418495"/>
    <lineage>
        <taxon>Bacteria</taxon>
        <taxon>Bacillati</taxon>
        <taxon>Actinomycetota</taxon>
        <taxon>Actinomycetes</taxon>
        <taxon>Pseudonocardiales</taxon>
        <taxon>Pseudonocardiaceae</taxon>
        <taxon>Saccharopolyspora</taxon>
    </lineage>
</organism>
<dbReference type="Gene3D" id="3.40.50.1820">
    <property type="entry name" value="alpha/beta hydrolase"/>
    <property type="match status" value="1"/>
</dbReference>
<evidence type="ECO:0000313" key="2">
    <source>
        <dbReference type="Proteomes" id="UP000199529"/>
    </source>
</evidence>
<dbReference type="RefSeq" id="WP_143061055.1">
    <property type="nucleotide sequence ID" value="NZ_FNOK01000021.1"/>
</dbReference>
<dbReference type="STRING" id="418495.SAMN05216215_102112"/>
<proteinExistence type="predicted"/>
<protein>
    <submittedName>
        <fullName evidence="1">Uncharacterized protein</fullName>
    </submittedName>
</protein>
<keyword evidence="2" id="KW-1185">Reference proteome</keyword>
<reference evidence="2" key="1">
    <citation type="submission" date="2016-10" db="EMBL/GenBank/DDBJ databases">
        <authorList>
            <person name="Varghese N."/>
            <person name="Submissions S."/>
        </authorList>
    </citation>
    <scope>NUCLEOTIDE SEQUENCE [LARGE SCALE GENOMIC DNA]</scope>
    <source>
        <strain evidence="2">CGMCC 4.3530</strain>
    </source>
</reference>
<dbReference type="EMBL" id="FNOK01000021">
    <property type="protein sequence ID" value="SDY16719.1"/>
    <property type="molecule type" value="Genomic_DNA"/>
</dbReference>
<dbReference type="SUPFAM" id="SSF53474">
    <property type="entry name" value="alpha/beta-Hydrolases"/>
    <property type="match status" value="1"/>
</dbReference>
<name>A0A1H3HPW7_9PSEU</name>
<sequence>MPDAPQVVTGPDGNAMAYRQFGNGPRLITCLRSLALDGSWYEPLARTLGEDYRLLAPDFRGHGAAATIRPFLDRLECWAGVARPHRSLVPHALRWR</sequence>
<gene>
    <name evidence="1" type="ORF">SAMN05216215_102112</name>
</gene>
<accession>A0A1H3HPW7</accession>
<dbReference type="Proteomes" id="UP000199529">
    <property type="component" value="Unassembled WGS sequence"/>
</dbReference>
<dbReference type="InterPro" id="IPR029058">
    <property type="entry name" value="AB_hydrolase_fold"/>
</dbReference>
<dbReference type="OrthoDB" id="9804723at2"/>